<dbReference type="FunFam" id="3.40.367.20:FF:000005">
    <property type="entry name" value="Phosphotransferase"/>
    <property type="match status" value="1"/>
</dbReference>
<comment type="catalytic activity">
    <reaction evidence="11">
        <text>D-glucose + ATP = D-glucose 6-phosphate + ADP + H(+)</text>
        <dbReference type="Rhea" id="RHEA:17825"/>
        <dbReference type="ChEBI" id="CHEBI:4167"/>
        <dbReference type="ChEBI" id="CHEBI:15378"/>
        <dbReference type="ChEBI" id="CHEBI:30616"/>
        <dbReference type="ChEBI" id="CHEBI:61548"/>
        <dbReference type="ChEBI" id="CHEBI:456216"/>
        <dbReference type="EC" id="2.7.1.1"/>
    </reaction>
    <physiologicalReaction direction="left-to-right" evidence="11">
        <dbReference type="Rhea" id="RHEA:17826"/>
    </physiologicalReaction>
</comment>
<evidence type="ECO:0000256" key="3">
    <source>
        <dbReference type="ARBA" id="ARBA00009225"/>
    </source>
</evidence>
<dbReference type="RefSeq" id="XP_026679503.1">
    <property type="nucleotide sequence ID" value="XM_026823702.1"/>
</dbReference>
<dbReference type="UniPathway" id="UPA00242"/>
<dbReference type="PANTHER" id="PTHR19443">
    <property type="entry name" value="HEXOKINASE"/>
    <property type="match status" value="1"/>
</dbReference>
<evidence type="ECO:0000256" key="8">
    <source>
        <dbReference type="ARBA" id="ARBA00023152"/>
    </source>
</evidence>
<proteinExistence type="inferred from homology"/>
<dbReference type="GO" id="GO:0005524">
    <property type="term" value="F:ATP binding"/>
    <property type="evidence" value="ECO:0007669"/>
    <property type="project" value="UniProtKB-UniRule"/>
</dbReference>
<evidence type="ECO:0000256" key="9">
    <source>
        <dbReference type="ARBA" id="ARBA00044613"/>
    </source>
</evidence>
<dbReference type="GeneID" id="103509493"/>
<evidence type="ECO:0000259" key="13">
    <source>
        <dbReference type="Pfam" id="PF00349"/>
    </source>
</evidence>
<evidence type="ECO:0000256" key="1">
    <source>
        <dbReference type="ARBA" id="ARBA00004888"/>
    </source>
</evidence>
<comment type="catalytic activity">
    <reaction evidence="10">
        <text>D-fructose + ATP = D-fructose 6-phosphate + ADP + H(+)</text>
        <dbReference type="Rhea" id="RHEA:16125"/>
        <dbReference type="ChEBI" id="CHEBI:15378"/>
        <dbReference type="ChEBI" id="CHEBI:30616"/>
        <dbReference type="ChEBI" id="CHEBI:37721"/>
        <dbReference type="ChEBI" id="CHEBI:61527"/>
        <dbReference type="ChEBI" id="CHEBI:456216"/>
        <dbReference type="EC" id="2.7.1.1"/>
    </reaction>
    <physiologicalReaction direction="left-to-right" evidence="10">
        <dbReference type="Rhea" id="RHEA:16126"/>
    </physiologicalReaction>
</comment>
<dbReference type="GO" id="GO:0005829">
    <property type="term" value="C:cytosol"/>
    <property type="evidence" value="ECO:0007669"/>
    <property type="project" value="TreeGrafter"/>
</dbReference>
<evidence type="ECO:0000256" key="6">
    <source>
        <dbReference type="ARBA" id="ARBA00022777"/>
    </source>
</evidence>
<name>A0A3Q0IXU2_DIACI</name>
<keyword evidence="4 12" id="KW-0808">Transferase</keyword>
<comment type="similarity">
    <text evidence="3 12">Belongs to the hexokinase family.</text>
</comment>
<protein>
    <recommendedName>
        <fullName evidence="12">Phosphotransferase</fullName>
        <ecNumber evidence="12">2.7.1.-</ecNumber>
    </recommendedName>
</protein>
<evidence type="ECO:0000256" key="4">
    <source>
        <dbReference type="ARBA" id="ARBA00022679"/>
    </source>
</evidence>
<dbReference type="STRING" id="121845.A0A3Q0IXU2"/>
<dbReference type="PANTHER" id="PTHR19443:SF16">
    <property type="entry name" value="HEXOKINASE TYPE 1-RELATED"/>
    <property type="match status" value="1"/>
</dbReference>
<dbReference type="Proteomes" id="UP000079169">
    <property type="component" value="Unplaced"/>
</dbReference>
<keyword evidence="5 12" id="KW-0547">Nucleotide-binding</keyword>
<dbReference type="GO" id="GO:0005536">
    <property type="term" value="F:D-glucose binding"/>
    <property type="evidence" value="ECO:0007669"/>
    <property type="project" value="InterPro"/>
</dbReference>
<evidence type="ECO:0000259" key="14">
    <source>
        <dbReference type="Pfam" id="PF03727"/>
    </source>
</evidence>
<dbReference type="Pfam" id="PF03727">
    <property type="entry name" value="Hexokinase_2"/>
    <property type="match status" value="1"/>
</dbReference>
<evidence type="ECO:0000256" key="12">
    <source>
        <dbReference type="RuleBase" id="RU362007"/>
    </source>
</evidence>
<comment type="pathway">
    <text evidence="1">Carbohydrate degradation; glycolysis; D-glyceraldehyde 3-phosphate and glycerone phosphate from D-glucose: step 1/4.</text>
</comment>
<dbReference type="Pfam" id="PF00349">
    <property type="entry name" value="Hexokinase_1"/>
    <property type="match status" value="1"/>
</dbReference>
<dbReference type="GO" id="GO:0004340">
    <property type="term" value="F:glucokinase activity"/>
    <property type="evidence" value="ECO:0007669"/>
    <property type="project" value="TreeGrafter"/>
</dbReference>
<dbReference type="GO" id="GO:0006006">
    <property type="term" value="P:glucose metabolic process"/>
    <property type="evidence" value="ECO:0007669"/>
    <property type="project" value="TreeGrafter"/>
</dbReference>
<comment type="pathway">
    <text evidence="2">Carbohydrate metabolism; hexose metabolism.</text>
</comment>
<reference evidence="16" key="1">
    <citation type="submission" date="2025-08" db="UniProtKB">
        <authorList>
            <consortium name="RefSeq"/>
        </authorList>
    </citation>
    <scope>IDENTIFICATION</scope>
</reference>
<dbReference type="GO" id="GO:0005739">
    <property type="term" value="C:mitochondrion"/>
    <property type="evidence" value="ECO:0007669"/>
    <property type="project" value="TreeGrafter"/>
</dbReference>
<dbReference type="GO" id="GO:0008865">
    <property type="term" value="F:fructokinase activity"/>
    <property type="evidence" value="ECO:0007669"/>
    <property type="project" value="TreeGrafter"/>
</dbReference>
<evidence type="ECO:0000313" key="15">
    <source>
        <dbReference type="Proteomes" id="UP000079169"/>
    </source>
</evidence>
<feature type="domain" description="Hexokinase C-terminal" evidence="14">
    <location>
        <begin position="210"/>
        <end position="423"/>
    </location>
</feature>
<dbReference type="KEGG" id="dci:103509493"/>
<evidence type="ECO:0000313" key="16">
    <source>
        <dbReference type="RefSeq" id="XP_026679503.1"/>
    </source>
</evidence>
<keyword evidence="7 12" id="KW-0067">ATP-binding</keyword>
<evidence type="ECO:0000256" key="11">
    <source>
        <dbReference type="ARBA" id="ARBA00048160"/>
    </source>
</evidence>
<evidence type="ECO:0000256" key="2">
    <source>
        <dbReference type="ARBA" id="ARBA00005028"/>
    </source>
</evidence>
<gene>
    <name evidence="16" type="primary">LOC103509493</name>
</gene>
<dbReference type="PROSITE" id="PS51748">
    <property type="entry name" value="HEXOKINASE_2"/>
    <property type="match status" value="1"/>
</dbReference>
<dbReference type="Gene3D" id="3.30.420.40">
    <property type="match status" value="1"/>
</dbReference>
<keyword evidence="15" id="KW-1185">Reference proteome</keyword>
<dbReference type="PaxDb" id="121845-A0A3Q0IXU2"/>
<organism evidence="15 16">
    <name type="scientific">Diaphorina citri</name>
    <name type="common">Asian citrus psyllid</name>
    <dbReference type="NCBI Taxonomy" id="121845"/>
    <lineage>
        <taxon>Eukaryota</taxon>
        <taxon>Metazoa</taxon>
        <taxon>Ecdysozoa</taxon>
        <taxon>Arthropoda</taxon>
        <taxon>Hexapoda</taxon>
        <taxon>Insecta</taxon>
        <taxon>Pterygota</taxon>
        <taxon>Neoptera</taxon>
        <taxon>Paraneoptera</taxon>
        <taxon>Hemiptera</taxon>
        <taxon>Sternorrhyncha</taxon>
        <taxon>Psylloidea</taxon>
        <taxon>Psyllidae</taxon>
        <taxon>Diaphorininae</taxon>
        <taxon>Diaphorina</taxon>
    </lineage>
</organism>
<dbReference type="GO" id="GO:0006096">
    <property type="term" value="P:glycolytic process"/>
    <property type="evidence" value="ECO:0007669"/>
    <property type="project" value="UniProtKB-UniPathway"/>
</dbReference>
<dbReference type="InterPro" id="IPR001312">
    <property type="entry name" value="Hexokinase"/>
</dbReference>
<dbReference type="SUPFAM" id="SSF53067">
    <property type="entry name" value="Actin-like ATPase domain"/>
    <property type="match status" value="2"/>
</dbReference>
<dbReference type="InterPro" id="IPR043129">
    <property type="entry name" value="ATPase_NBD"/>
</dbReference>
<dbReference type="AlphaFoldDB" id="A0A3Q0IXU2"/>
<evidence type="ECO:0000256" key="5">
    <source>
        <dbReference type="ARBA" id="ARBA00022741"/>
    </source>
</evidence>
<feature type="domain" description="Hexokinase N-terminal" evidence="13">
    <location>
        <begin position="39"/>
        <end position="139"/>
    </location>
</feature>
<dbReference type="InterPro" id="IPR022672">
    <property type="entry name" value="Hexokinase_N"/>
</dbReference>
<keyword evidence="8 12" id="KW-0324">Glycolysis</keyword>
<dbReference type="GO" id="GO:0001678">
    <property type="term" value="P:intracellular glucose homeostasis"/>
    <property type="evidence" value="ECO:0007669"/>
    <property type="project" value="InterPro"/>
</dbReference>
<dbReference type="InterPro" id="IPR022673">
    <property type="entry name" value="Hexokinase_C"/>
</dbReference>
<accession>A0A3Q0IXU2</accession>
<dbReference type="PRINTS" id="PR00475">
    <property type="entry name" value="HEXOKINASE"/>
</dbReference>
<evidence type="ECO:0000256" key="7">
    <source>
        <dbReference type="ARBA" id="ARBA00022840"/>
    </source>
</evidence>
<keyword evidence="6 12" id="KW-0418">Kinase</keyword>
<dbReference type="UniPathway" id="UPA00109">
    <property type="reaction ID" value="UER00180"/>
</dbReference>
<comment type="catalytic activity">
    <reaction evidence="9">
        <text>a D-hexose + ATP = a D-hexose 6-phosphate + ADP + H(+)</text>
        <dbReference type="Rhea" id="RHEA:22740"/>
        <dbReference type="ChEBI" id="CHEBI:4194"/>
        <dbReference type="ChEBI" id="CHEBI:15378"/>
        <dbReference type="ChEBI" id="CHEBI:30616"/>
        <dbReference type="ChEBI" id="CHEBI:229467"/>
        <dbReference type="ChEBI" id="CHEBI:456216"/>
        <dbReference type="EC" id="2.7.1.1"/>
    </reaction>
    <physiologicalReaction direction="left-to-right" evidence="9">
        <dbReference type="Rhea" id="RHEA:22741"/>
    </physiologicalReaction>
</comment>
<evidence type="ECO:0000256" key="10">
    <source>
        <dbReference type="ARBA" id="ARBA00047905"/>
    </source>
</evidence>
<dbReference type="Gene3D" id="3.40.367.20">
    <property type="match status" value="1"/>
</dbReference>
<sequence>MRPTPELISEIYTACYCEWDITKKKLLDGCGHESVDNVIREHCKDLVLSDEQLREVMSKLLLAINKGLDKNTNKEAVVKCFPTYVQDLPNGKEKGKFLALDLGGTNFRVLIIYLEENHFKMESKVYSIPQDIMTGSGTQVSILIGLSPTPGVGNPAPAGLFSCARGGLMEKVFPIAKNPDCYDVQIEVCAILNDTTGCLMSCAWKNRNCRVGIICGTGCNACYVERCDNVGTFDNESGKPYVIINTEWGAMGDGGALDFILTPYDREVDAASVHPGKQTFEKMISGMYMGEIVRLALQKFTKQGLLFNGQGSDQLFTREAFLTKYVSEIESEPKGTHTICLSVLAGLGLPHASEQDAINVRYVCECVSRRAAHLVSAGAACLINKMDFEHVTVAVDGSVYRFHPHFHDLMMEKIGQLISKNIQVRNQACREAAHERGEFETPPCLY</sequence>
<dbReference type="EC" id="2.7.1.-" evidence="12"/>